<evidence type="ECO:0000313" key="2">
    <source>
        <dbReference type="EMBL" id="MBO1835421.1"/>
    </source>
</evidence>
<feature type="region of interest" description="Disordered" evidence="1">
    <location>
        <begin position="40"/>
        <end position="67"/>
    </location>
</feature>
<dbReference type="RefSeq" id="WP_208050572.1">
    <property type="nucleotide sequence ID" value="NZ_JAENHZ010000046.1"/>
</dbReference>
<name>A0ABS3PT30_9BURK</name>
<gene>
    <name evidence="2" type="ORF">J4M89_39170</name>
</gene>
<protein>
    <recommendedName>
        <fullName evidence="4">LysR family transcriptional regulator</fullName>
    </recommendedName>
</protein>
<keyword evidence="3" id="KW-1185">Reference proteome</keyword>
<dbReference type="EMBL" id="JAGEMX010000031">
    <property type="protein sequence ID" value="MBO1835421.1"/>
    <property type="molecule type" value="Genomic_DNA"/>
</dbReference>
<comment type="caution">
    <text evidence="2">The sequence shown here is derived from an EMBL/GenBank/DDBJ whole genome shotgun (WGS) entry which is preliminary data.</text>
</comment>
<evidence type="ECO:0008006" key="4">
    <source>
        <dbReference type="Google" id="ProtNLM"/>
    </source>
</evidence>
<reference evidence="2 3" key="1">
    <citation type="submission" date="2021-03" db="EMBL/GenBank/DDBJ databases">
        <title>Clinical course, treatment and visual outcome of an outbreak of Burkholderia contaminans endophthalmitis following cataract surgery.</title>
        <authorList>
            <person name="Lind C."/>
            <person name="Olsen K."/>
            <person name="Angelsen N.K."/>
            <person name="Krefting E.A."/>
            <person name="Fossen K."/>
            <person name="Gravningen K."/>
            <person name="Depoorter E."/>
            <person name="Vandamme P."/>
            <person name="Bertelsen G."/>
        </authorList>
    </citation>
    <scope>NUCLEOTIDE SEQUENCE [LARGE SCALE GENOMIC DNA]</scope>
    <source>
        <strain evidence="2 3">51242556</strain>
    </source>
</reference>
<evidence type="ECO:0000256" key="1">
    <source>
        <dbReference type="SAM" id="MobiDB-lite"/>
    </source>
</evidence>
<evidence type="ECO:0000313" key="3">
    <source>
        <dbReference type="Proteomes" id="UP000664048"/>
    </source>
</evidence>
<feature type="non-terminal residue" evidence="2">
    <location>
        <position position="1"/>
    </location>
</feature>
<proteinExistence type="predicted"/>
<dbReference type="Proteomes" id="UP000664048">
    <property type="component" value="Unassembled WGS sequence"/>
</dbReference>
<accession>A0ABS3PT30</accession>
<sequence length="67" mass="7350">RQLQTETATPSRPRFVIEEVTTGSVLLCAIRREVAQISNAFDTQNADRKTASSSARPRSIKGSSDKD</sequence>
<organism evidence="2 3">
    <name type="scientific">Burkholderia contaminans</name>
    <dbReference type="NCBI Taxonomy" id="488447"/>
    <lineage>
        <taxon>Bacteria</taxon>
        <taxon>Pseudomonadati</taxon>
        <taxon>Pseudomonadota</taxon>
        <taxon>Betaproteobacteria</taxon>
        <taxon>Burkholderiales</taxon>
        <taxon>Burkholderiaceae</taxon>
        <taxon>Burkholderia</taxon>
        <taxon>Burkholderia cepacia complex</taxon>
    </lineage>
</organism>